<dbReference type="InterPro" id="IPR008271">
    <property type="entry name" value="Ser/Thr_kinase_AS"/>
</dbReference>
<dbReference type="InterPro" id="IPR000719">
    <property type="entry name" value="Prot_kinase_dom"/>
</dbReference>
<dbReference type="PROSITE" id="PS00108">
    <property type="entry name" value="PROTEIN_KINASE_ST"/>
    <property type="match status" value="1"/>
</dbReference>
<dbReference type="SUPFAM" id="SSF56112">
    <property type="entry name" value="Protein kinase-like (PK-like)"/>
    <property type="match status" value="1"/>
</dbReference>
<dbReference type="Proteomes" id="UP000003835">
    <property type="component" value="Unassembled WGS sequence"/>
</dbReference>
<keyword evidence="6" id="KW-1185">Reference proteome</keyword>
<dbReference type="HOGENOM" id="CLU_455418_0_0_3"/>
<evidence type="ECO:0000259" key="4">
    <source>
        <dbReference type="PROSITE" id="PS50011"/>
    </source>
</evidence>
<reference evidence="5 6" key="1">
    <citation type="submission" date="2008-07" db="EMBL/GenBank/DDBJ databases">
        <authorList>
            <person name="Tandeau de Marsac N."/>
            <person name="Ferriera S."/>
            <person name="Johnson J."/>
            <person name="Kravitz S."/>
            <person name="Beeson K."/>
            <person name="Sutton G."/>
            <person name="Rogers Y.-H."/>
            <person name="Friedman R."/>
            <person name="Frazier M."/>
            <person name="Venter J.C."/>
        </authorList>
    </citation>
    <scope>NUCLEOTIDE SEQUENCE [LARGE SCALE GENOMIC DNA]</scope>
    <source>
        <strain evidence="5 6">PCC 7420</strain>
    </source>
</reference>
<feature type="domain" description="Protein kinase" evidence="4">
    <location>
        <begin position="12"/>
        <end position="298"/>
    </location>
</feature>
<dbReference type="AlphaFoldDB" id="B4VSA5"/>
<protein>
    <submittedName>
        <fullName evidence="5">Protein kinase domain</fullName>
    </submittedName>
</protein>
<feature type="transmembrane region" description="Helical" evidence="3">
    <location>
        <begin position="301"/>
        <end position="321"/>
    </location>
</feature>
<keyword evidence="5" id="KW-0808">Transferase</keyword>
<evidence type="ECO:0000256" key="1">
    <source>
        <dbReference type="ARBA" id="ARBA00022741"/>
    </source>
</evidence>
<evidence type="ECO:0000256" key="3">
    <source>
        <dbReference type="SAM" id="Phobius"/>
    </source>
</evidence>
<sequence>MFNTMCQLTRRYQLQEKISERPSRQTWLALDLASESKQQLVIVKLLPFSPQMQWEHLKLFEREAQVLKNINHPRIPRYLDYFSVDEEDGTGLRWFALVQEYISGQSLQQLLDQGKRFTEHQVRCFAEEILTILTDLHELSPPIIHRDIKPSNLILGKNNQIYLVDFGAVQDKAKAEGVTFTVVGTSGYTPPEQLWGRAVPASDLYALGATLIHLLTGIAPANLPQSEMRLDFQTNIQVNLNQVFAKWLEMMTEPALEKRFSQARKAKSALLELNTVHREMIAKSLQSSSQSTRHNPRFLRLLRLITLQFSLAAFAVFGLILPTIKTLKTAQAKRTIDSMDLEQSDNFMRKNKFLPSILFLDVNRGGSNYTYSTHATPLYALNYAIPKQRNLNSLVSGVFLDLDSLESNYLTTVRILCESKSSGKTPPAAPVVKNGVLECGVGTKRVASYYSGTSVIWGEEEKLLYESLNSAKNGNYTQALNMAETLRNDATKDKAFAAILYELIEAKQYEQALKIADTMQQPSYRAIALAAMGEFEQAIHVAKTIEKFSVKASTLDTIVRELAVAGKSDRALEIAETIQSYYGSREKMLQAIANYRNAQ</sequence>
<dbReference type="PANTHER" id="PTHR24363">
    <property type="entry name" value="SERINE/THREONINE PROTEIN KINASE"/>
    <property type="match status" value="1"/>
</dbReference>
<gene>
    <name evidence="5" type="ORF">MC7420_2278</name>
</gene>
<dbReference type="eggNOG" id="COG0515">
    <property type="taxonomic scope" value="Bacteria"/>
</dbReference>
<dbReference type="CDD" id="cd14014">
    <property type="entry name" value="STKc_PknB_like"/>
    <property type="match status" value="1"/>
</dbReference>
<keyword evidence="3" id="KW-0472">Membrane</keyword>
<dbReference type="GO" id="GO:0004674">
    <property type="term" value="F:protein serine/threonine kinase activity"/>
    <property type="evidence" value="ECO:0007669"/>
    <property type="project" value="TreeGrafter"/>
</dbReference>
<organism evidence="5 6">
    <name type="scientific">Coleofasciculus chthonoplastes PCC 7420</name>
    <dbReference type="NCBI Taxonomy" id="118168"/>
    <lineage>
        <taxon>Bacteria</taxon>
        <taxon>Bacillati</taxon>
        <taxon>Cyanobacteriota</taxon>
        <taxon>Cyanophyceae</taxon>
        <taxon>Coleofasciculales</taxon>
        <taxon>Coleofasciculaceae</taxon>
        <taxon>Coleofasciculus</taxon>
    </lineage>
</organism>
<dbReference type="InterPro" id="IPR011009">
    <property type="entry name" value="Kinase-like_dom_sf"/>
</dbReference>
<keyword evidence="5" id="KW-0418">Kinase</keyword>
<dbReference type="InterPro" id="IPR031975">
    <property type="entry name" value="Pilin_GH"/>
</dbReference>
<keyword evidence="1" id="KW-0547">Nucleotide-binding</keyword>
<keyword evidence="3" id="KW-0812">Transmembrane</keyword>
<dbReference type="SMART" id="SM00220">
    <property type="entry name" value="S_TKc"/>
    <property type="match status" value="1"/>
</dbReference>
<name>B4VSA5_9CYAN</name>
<keyword evidence="2" id="KW-0067">ATP-binding</keyword>
<dbReference type="PANTHER" id="PTHR24363:SF7">
    <property type="entry name" value="SERINE_THREONINE-PROTEIN KINASE-LIKE PROTEIN E"/>
    <property type="match status" value="1"/>
</dbReference>
<dbReference type="Gene3D" id="1.25.40.10">
    <property type="entry name" value="Tetratricopeptide repeat domain"/>
    <property type="match status" value="2"/>
</dbReference>
<evidence type="ECO:0000313" key="5">
    <source>
        <dbReference type="EMBL" id="EDX75274.1"/>
    </source>
</evidence>
<evidence type="ECO:0000313" key="6">
    <source>
        <dbReference type="Proteomes" id="UP000003835"/>
    </source>
</evidence>
<proteinExistence type="predicted"/>
<dbReference type="Pfam" id="PF00069">
    <property type="entry name" value="Pkinase"/>
    <property type="match status" value="1"/>
</dbReference>
<evidence type="ECO:0000256" key="2">
    <source>
        <dbReference type="ARBA" id="ARBA00022840"/>
    </source>
</evidence>
<dbReference type="OrthoDB" id="5518868at2"/>
<dbReference type="GO" id="GO:0005524">
    <property type="term" value="F:ATP binding"/>
    <property type="evidence" value="ECO:0007669"/>
    <property type="project" value="UniProtKB-KW"/>
</dbReference>
<dbReference type="InterPro" id="IPR011990">
    <property type="entry name" value="TPR-like_helical_dom_sf"/>
</dbReference>
<dbReference type="STRING" id="118168.MC7420_2278"/>
<dbReference type="PROSITE" id="PS50011">
    <property type="entry name" value="PROTEIN_KINASE_DOM"/>
    <property type="match status" value="1"/>
</dbReference>
<dbReference type="Gene3D" id="1.10.510.10">
    <property type="entry name" value="Transferase(Phosphotransferase) domain 1"/>
    <property type="match status" value="1"/>
</dbReference>
<dbReference type="Pfam" id="PF16734">
    <property type="entry name" value="Pilin_GH"/>
    <property type="match status" value="1"/>
</dbReference>
<keyword evidence="3" id="KW-1133">Transmembrane helix</keyword>
<accession>B4VSA5</accession>
<dbReference type="EMBL" id="DS989850">
    <property type="protein sequence ID" value="EDX75274.1"/>
    <property type="molecule type" value="Genomic_DNA"/>
</dbReference>